<evidence type="ECO:0000313" key="5">
    <source>
        <dbReference type="EMBL" id="KAF7196687.1"/>
    </source>
</evidence>
<feature type="chain" id="PRO_5034584862" description="DUF1254 domain-containing protein" evidence="2">
    <location>
        <begin position="20"/>
        <end position="527"/>
    </location>
</feature>
<dbReference type="InterPro" id="IPR010621">
    <property type="entry name" value="DUF1214"/>
</dbReference>
<dbReference type="AlphaFoldDB" id="A0A8H6RTQ0"/>
<reference evidence="5" key="1">
    <citation type="submission" date="2020-04" db="EMBL/GenBank/DDBJ databases">
        <title>Draft genome resource of the tomato pathogen Pseudocercospora fuligena.</title>
        <authorList>
            <person name="Zaccaron A."/>
        </authorList>
    </citation>
    <scope>NUCLEOTIDE SEQUENCE</scope>
    <source>
        <strain evidence="5">PF001</strain>
    </source>
</reference>
<dbReference type="Pfam" id="PF06742">
    <property type="entry name" value="DUF1214"/>
    <property type="match status" value="1"/>
</dbReference>
<dbReference type="OrthoDB" id="2018906at2759"/>
<evidence type="ECO:0000313" key="6">
    <source>
        <dbReference type="Proteomes" id="UP000660729"/>
    </source>
</evidence>
<sequence length="527" mass="56937">MTLSRFLAICCFGLPLAWSLTTPSTVARNATAQNATEFSLVYGYPLLSWANFVGALYEGVGPNVFYHSQYFVSANSPTARNIVAPNQDTLYSAMVVDLTKDNLNITTPDIASDWFHLFSFYDPFGDNWANIGSENPYNKSGSYLLRRSPDPNTYGLHEDPLGQYAAFLDAPQSIGVILVRWLIFNDTSYQQVHEWQNATIIDPTPLPVKDQITGGVGLALAAAKNATSPAESVMKMLAQINSYCPPLVASDKDHVDSQLAAAGIRDFTYTTPPGANLSFANASVPIITNKALSAPGNLINVGNGWNVIAKNASGTYGTHYALRNGIAGPYYLQITEPNAYYPTFDNGSKSGSQISTHFNLSADQAYIYTFSGRPPLSETGFWSLTLYQDQYLVSNPLDRSTLGDRSNLTFPDGKLVYEHGGAATGAADREFQILIQPADVAPPYNWTSNWLPGPAGGGQDVSVLLRFYDACDGVFNGTYEYPKVSVQSVVRNGSSVTSTANANASKSATPTASKPLMPRKVSTCGKL</sequence>
<feature type="domain" description="DUF1254" evidence="4">
    <location>
        <begin position="63"/>
        <end position="203"/>
    </location>
</feature>
<comment type="caution">
    <text evidence="5">The sequence shown here is derived from an EMBL/GenBank/DDBJ whole genome shotgun (WGS) entry which is preliminary data.</text>
</comment>
<protein>
    <recommendedName>
        <fullName evidence="7">DUF1254 domain-containing protein</fullName>
    </recommendedName>
</protein>
<accession>A0A8H6RTQ0</accession>
<dbReference type="Proteomes" id="UP000660729">
    <property type="component" value="Unassembled WGS sequence"/>
</dbReference>
<dbReference type="PANTHER" id="PTHR36509">
    <property type="entry name" value="BLL3101 PROTEIN"/>
    <property type="match status" value="1"/>
</dbReference>
<evidence type="ECO:0000256" key="2">
    <source>
        <dbReference type="SAM" id="SignalP"/>
    </source>
</evidence>
<gene>
    <name evidence="5" type="ORF">HII31_02057</name>
</gene>
<keyword evidence="6" id="KW-1185">Reference proteome</keyword>
<dbReference type="PANTHER" id="PTHR36509:SF2">
    <property type="entry name" value="BLL3101 PROTEIN"/>
    <property type="match status" value="1"/>
</dbReference>
<evidence type="ECO:0000259" key="3">
    <source>
        <dbReference type="Pfam" id="PF06742"/>
    </source>
</evidence>
<dbReference type="EMBL" id="JABCIY010000024">
    <property type="protein sequence ID" value="KAF7196687.1"/>
    <property type="molecule type" value="Genomic_DNA"/>
</dbReference>
<feature type="domain" description="DUF1214" evidence="3">
    <location>
        <begin position="359"/>
        <end position="470"/>
    </location>
</feature>
<evidence type="ECO:0000256" key="1">
    <source>
        <dbReference type="SAM" id="MobiDB-lite"/>
    </source>
</evidence>
<feature type="region of interest" description="Disordered" evidence="1">
    <location>
        <begin position="497"/>
        <end position="527"/>
    </location>
</feature>
<keyword evidence="2" id="KW-0732">Signal</keyword>
<dbReference type="InterPro" id="IPR037050">
    <property type="entry name" value="DUF1254_sf"/>
</dbReference>
<dbReference type="InterPro" id="IPR037049">
    <property type="entry name" value="DUF1214_C_sf"/>
</dbReference>
<evidence type="ECO:0008006" key="7">
    <source>
        <dbReference type="Google" id="ProtNLM"/>
    </source>
</evidence>
<feature type="signal peptide" evidence="2">
    <location>
        <begin position="1"/>
        <end position="19"/>
    </location>
</feature>
<organism evidence="5 6">
    <name type="scientific">Pseudocercospora fuligena</name>
    <dbReference type="NCBI Taxonomy" id="685502"/>
    <lineage>
        <taxon>Eukaryota</taxon>
        <taxon>Fungi</taxon>
        <taxon>Dikarya</taxon>
        <taxon>Ascomycota</taxon>
        <taxon>Pezizomycotina</taxon>
        <taxon>Dothideomycetes</taxon>
        <taxon>Dothideomycetidae</taxon>
        <taxon>Mycosphaerellales</taxon>
        <taxon>Mycosphaerellaceae</taxon>
        <taxon>Pseudocercospora</taxon>
    </lineage>
</organism>
<dbReference type="Gene3D" id="2.60.120.600">
    <property type="entry name" value="Domain of unknown function DUF1214, C-terminal domain"/>
    <property type="match status" value="1"/>
</dbReference>
<evidence type="ECO:0000259" key="4">
    <source>
        <dbReference type="Pfam" id="PF06863"/>
    </source>
</evidence>
<feature type="compositionally biased region" description="Low complexity" evidence="1">
    <location>
        <begin position="497"/>
        <end position="515"/>
    </location>
</feature>
<name>A0A8H6RTQ0_9PEZI</name>
<dbReference type="Gene3D" id="2.60.40.1610">
    <property type="entry name" value="Domain of unknown function DUF1254"/>
    <property type="match status" value="1"/>
</dbReference>
<dbReference type="InterPro" id="IPR010679">
    <property type="entry name" value="DUF1254"/>
</dbReference>
<proteinExistence type="predicted"/>
<dbReference type="Pfam" id="PF06863">
    <property type="entry name" value="DUF1254"/>
    <property type="match status" value="1"/>
</dbReference>
<dbReference type="SUPFAM" id="SSF160935">
    <property type="entry name" value="VPA0735-like"/>
    <property type="match status" value="1"/>
</dbReference>